<proteinExistence type="inferred from homology"/>
<dbReference type="GO" id="GO:0032259">
    <property type="term" value="P:methylation"/>
    <property type="evidence" value="ECO:0007669"/>
    <property type="project" value="UniProtKB-KW"/>
</dbReference>
<dbReference type="AlphaFoldDB" id="A0AAX0QUN1"/>
<dbReference type="Pfam" id="PF12161">
    <property type="entry name" value="HsdM_N"/>
    <property type="match status" value="1"/>
</dbReference>
<name>A0AAX0QUN1_9STAP</name>
<dbReference type="InterPro" id="IPR038333">
    <property type="entry name" value="T1MK-like_N_sf"/>
</dbReference>
<keyword evidence="3 9" id="KW-0489">Methyltransferase</keyword>
<accession>A0AAX0QUN1</accession>
<keyword evidence="5" id="KW-0949">S-adenosyl-L-methionine</keyword>
<evidence type="ECO:0000259" key="8">
    <source>
        <dbReference type="Pfam" id="PF12161"/>
    </source>
</evidence>
<evidence type="ECO:0000256" key="3">
    <source>
        <dbReference type="ARBA" id="ARBA00022603"/>
    </source>
</evidence>
<dbReference type="RefSeq" id="WP_142302669.1">
    <property type="nucleotide sequence ID" value="NZ_MWUR01000002.1"/>
</dbReference>
<keyword evidence="4" id="KW-0808">Transferase</keyword>
<dbReference type="SUPFAM" id="SSF53335">
    <property type="entry name" value="S-adenosyl-L-methionine-dependent methyltransferases"/>
    <property type="match status" value="1"/>
</dbReference>
<evidence type="ECO:0000256" key="2">
    <source>
        <dbReference type="ARBA" id="ARBA00011900"/>
    </source>
</evidence>
<comment type="similarity">
    <text evidence="1">Belongs to the N(4)/N(6)-methyltransferase family.</text>
</comment>
<dbReference type="InterPro" id="IPR029063">
    <property type="entry name" value="SAM-dependent_MTases_sf"/>
</dbReference>
<evidence type="ECO:0000256" key="6">
    <source>
        <dbReference type="ARBA" id="ARBA00022747"/>
    </source>
</evidence>
<evidence type="ECO:0000313" key="11">
    <source>
        <dbReference type="Proteomes" id="UP000217473"/>
    </source>
</evidence>
<dbReference type="PANTHER" id="PTHR42933:SF1">
    <property type="entry name" value="SITE-SPECIFIC DNA-METHYLTRANSFERASE (ADENINE-SPECIFIC)"/>
    <property type="match status" value="1"/>
</dbReference>
<dbReference type="EMBL" id="MWUR01000002">
    <property type="protein sequence ID" value="PCF52297.1"/>
    <property type="molecule type" value="Genomic_DNA"/>
</dbReference>
<dbReference type="GO" id="GO:0009007">
    <property type="term" value="F:site-specific DNA-methyltransferase (adenine-specific) activity"/>
    <property type="evidence" value="ECO:0007669"/>
    <property type="project" value="UniProtKB-EC"/>
</dbReference>
<gene>
    <name evidence="10" type="ORF">B5C07_02340</name>
    <name evidence="9" type="ORF">B5C07_04740</name>
</gene>
<organism evidence="9 11">
    <name type="scientific">Staphylococcus delphini</name>
    <dbReference type="NCBI Taxonomy" id="53344"/>
    <lineage>
        <taxon>Bacteria</taxon>
        <taxon>Bacillati</taxon>
        <taxon>Bacillota</taxon>
        <taxon>Bacilli</taxon>
        <taxon>Bacillales</taxon>
        <taxon>Staphylococcaceae</taxon>
        <taxon>Staphylococcus</taxon>
        <taxon>Staphylococcus intermedius group</taxon>
    </lineage>
</organism>
<comment type="catalytic activity">
    <reaction evidence="7">
        <text>a 2'-deoxyadenosine in DNA + S-adenosyl-L-methionine = an N(6)-methyl-2'-deoxyadenosine in DNA + S-adenosyl-L-homocysteine + H(+)</text>
        <dbReference type="Rhea" id="RHEA:15197"/>
        <dbReference type="Rhea" id="RHEA-COMP:12418"/>
        <dbReference type="Rhea" id="RHEA-COMP:12419"/>
        <dbReference type="ChEBI" id="CHEBI:15378"/>
        <dbReference type="ChEBI" id="CHEBI:57856"/>
        <dbReference type="ChEBI" id="CHEBI:59789"/>
        <dbReference type="ChEBI" id="CHEBI:90615"/>
        <dbReference type="ChEBI" id="CHEBI:90616"/>
        <dbReference type="EC" id="2.1.1.72"/>
    </reaction>
</comment>
<feature type="non-terminal residue" evidence="9">
    <location>
        <position position="63"/>
    </location>
</feature>
<comment type="caution">
    <text evidence="9">The sequence shown here is derived from an EMBL/GenBank/DDBJ whole genome shotgun (WGS) entry which is preliminary data.</text>
</comment>
<keyword evidence="6" id="KW-0680">Restriction system</keyword>
<dbReference type="InterPro" id="IPR051537">
    <property type="entry name" value="DNA_Adenine_Mtase"/>
</dbReference>
<evidence type="ECO:0000313" key="10">
    <source>
        <dbReference type="EMBL" id="PCF52297.1"/>
    </source>
</evidence>
<dbReference type="EMBL" id="MWUR01000005">
    <property type="protein sequence ID" value="PCF51347.1"/>
    <property type="molecule type" value="Genomic_DNA"/>
</dbReference>
<feature type="domain" description="N6 adenine-specific DNA methyltransferase N-terminal" evidence="8">
    <location>
        <begin position="14"/>
        <end position="58"/>
    </location>
</feature>
<evidence type="ECO:0000313" key="9">
    <source>
        <dbReference type="EMBL" id="PCF51347.1"/>
    </source>
</evidence>
<evidence type="ECO:0000256" key="5">
    <source>
        <dbReference type="ARBA" id="ARBA00022691"/>
    </source>
</evidence>
<evidence type="ECO:0000256" key="4">
    <source>
        <dbReference type="ARBA" id="ARBA00022679"/>
    </source>
</evidence>
<reference evidence="9 11" key="1">
    <citation type="journal article" date="2017" name="PLoS ONE">
        <title>Development of a real-time PCR for detection of Staphylococcus pseudintermedius using a novel automated comparison of whole-genome sequences.</title>
        <authorList>
            <person name="Verstappen K.M."/>
            <person name="Huijbregts L."/>
            <person name="Spaninks M."/>
            <person name="Wagenaar J.A."/>
            <person name="Fluit A.C."/>
            <person name="Duim B."/>
        </authorList>
    </citation>
    <scope>NUCLEOTIDE SEQUENCE [LARGE SCALE GENOMIC DNA]</scope>
    <source>
        <strain evidence="9 11">15S02591-1</strain>
    </source>
</reference>
<evidence type="ECO:0000256" key="7">
    <source>
        <dbReference type="ARBA" id="ARBA00047942"/>
    </source>
</evidence>
<dbReference type="GO" id="GO:0009307">
    <property type="term" value="P:DNA restriction-modification system"/>
    <property type="evidence" value="ECO:0007669"/>
    <property type="project" value="UniProtKB-KW"/>
</dbReference>
<dbReference type="PANTHER" id="PTHR42933">
    <property type="entry name" value="SLR6095 PROTEIN"/>
    <property type="match status" value="1"/>
</dbReference>
<evidence type="ECO:0000256" key="1">
    <source>
        <dbReference type="ARBA" id="ARBA00006594"/>
    </source>
</evidence>
<sequence length="63" mass="7277">MSITEKQRQQQAELHKKLWSIANDLRGNMDASEFRNYILGLIFYRFLSEKAEAEVADALSGED</sequence>
<dbReference type="Proteomes" id="UP000217473">
    <property type="component" value="Unassembled WGS sequence"/>
</dbReference>
<dbReference type="InterPro" id="IPR022749">
    <property type="entry name" value="D12N6_MeTrfase_N"/>
</dbReference>
<dbReference type="Gene3D" id="1.20.1260.30">
    <property type="match status" value="1"/>
</dbReference>
<protein>
    <recommendedName>
        <fullName evidence="2">site-specific DNA-methyltransferase (adenine-specific)</fullName>
        <ecNumber evidence="2">2.1.1.72</ecNumber>
    </recommendedName>
</protein>
<dbReference type="EC" id="2.1.1.72" evidence="2"/>